<evidence type="ECO:0008006" key="3">
    <source>
        <dbReference type="Google" id="ProtNLM"/>
    </source>
</evidence>
<dbReference type="OrthoDB" id="816287at2"/>
<name>A0A317T422_9CHLB</name>
<evidence type="ECO:0000313" key="2">
    <source>
        <dbReference type="Proteomes" id="UP000246278"/>
    </source>
</evidence>
<accession>A0A317T422</accession>
<reference evidence="2" key="1">
    <citation type="submission" date="2017-10" db="EMBL/GenBank/DDBJ databases">
        <authorList>
            <person name="Gaisin V.A."/>
            <person name="Rysina M.S."/>
            <person name="Grouzdev D.S."/>
        </authorList>
    </citation>
    <scope>NUCLEOTIDE SEQUENCE [LARGE SCALE GENOMIC DNA]</scope>
    <source>
        <strain evidence="2">V1</strain>
    </source>
</reference>
<keyword evidence="2" id="KW-1185">Reference proteome</keyword>
<dbReference type="Proteomes" id="UP000246278">
    <property type="component" value="Unassembled WGS sequence"/>
</dbReference>
<dbReference type="AlphaFoldDB" id="A0A317T422"/>
<dbReference type="Pfam" id="PF14350">
    <property type="entry name" value="Beta_protein"/>
    <property type="match status" value="1"/>
</dbReference>
<dbReference type="RefSeq" id="WP_110023839.1">
    <property type="nucleotide sequence ID" value="NZ_PDNZ01000007.1"/>
</dbReference>
<dbReference type="EMBL" id="PDNZ01000007">
    <property type="protein sequence ID" value="PWW81344.1"/>
    <property type="molecule type" value="Genomic_DNA"/>
</dbReference>
<proteinExistence type="predicted"/>
<sequence>MSDLVYMPTFRSRQQENLVLKSFDFGDHIYPLLEIIKEYDRKPSNKSQKKANAVYGSLIDEIRAKKVFVDLPVYLKERPSMKKEVLNFSREFCADKEKRTKFILSLADLSDRIIPVISSYLHRTGEADSLRFQFDALSSSFDSICFRMLYNHFVEDWEEVSKLVRETDYVIMDLDVIPPYVSPAIKRIVGLWEDFDKCIKIVLRSAINTGIQNVSLNHGKIIYDADNNLLDTYKRDFKADALGDYVGIKKDDLTSGGTISPGFILYDPIDNQYIGFKGKVKNLAEFENTIVPDVLSSEYVRRMRSDHRGYIDDNNIGWETLLKIKEGLVSGRSQAKFKKISMEHYIYCMKRKIECGVFD</sequence>
<evidence type="ECO:0000313" key="1">
    <source>
        <dbReference type="EMBL" id="PWW81344.1"/>
    </source>
</evidence>
<organism evidence="1 2">
    <name type="scientific">Prosthecochloris marina</name>
    <dbReference type="NCBI Taxonomy" id="2017681"/>
    <lineage>
        <taxon>Bacteria</taxon>
        <taxon>Pseudomonadati</taxon>
        <taxon>Chlorobiota</taxon>
        <taxon>Chlorobiia</taxon>
        <taxon>Chlorobiales</taxon>
        <taxon>Chlorobiaceae</taxon>
        <taxon>Prosthecochloris</taxon>
    </lineage>
</organism>
<protein>
    <recommendedName>
        <fullName evidence="3">Beta family protein</fullName>
    </recommendedName>
</protein>
<dbReference type="InterPro" id="IPR025683">
    <property type="entry name" value="Protein_beta"/>
</dbReference>
<comment type="caution">
    <text evidence="1">The sequence shown here is derived from an EMBL/GenBank/DDBJ whole genome shotgun (WGS) entry which is preliminary data.</text>
</comment>
<gene>
    <name evidence="1" type="ORF">CR164_09895</name>
</gene>